<proteinExistence type="predicted"/>
<sequence length="293" mass="28952">MKRGIPSLLRGGGLDGPAETFALWTLVISSFARPAVPPWDSPGAPRLPPEGPAGPGQDVGEPGEEREPDGTAPTPPQAQVPEGGLGGSPGSDTVGGVAAVGGAPRRSGDSRGPGAPAPWRRGFIPSGGPNLPRHADVRAAGGCALQGPFPGDRFRAGSPARSEGCKQGGALCPPAPGRSGRAALAALGVAKARPRRRAAAAGARPPPPRAPRRQAGRPALSVFVLMEPACSWRVSSHVPGAGGGWGAVTHASGGPGVRGLLSPKGRGGVCPGHIPTAPGVQAPPGGVRGSWSS</sequence>
<evidence type="ECO:0000313" key="1">
    <source>
        <dbReference type="EMBL" id="CAI9699021.1"/>
    </source>
</evidence>
<name>A0ACB0EFR8_RANTA</name>
<dbReference type="EMBL" id="OX596086">
    <property type="protein sequence ID" value="CAI9699021.1"/>
    <property type="molecule type" value="Genomic_DNA"/>
</dbReference>
<dbReference type="Proteomes" id="UP001162501">
    <property type="component" value="Chromosome 2"/>
</dbReference>
<protein>
    <submittedName>
        <fullName evidence="1">Uncharacterized protein</fullName>
    </submittedName>
</protein>
<reference evidence="1" key="1">
    <citation type="submission" date="2023-05" db="EMBL/GenBank/DDBJ databases">
        <authorList>
            <consortium name="ELIXIR-Norway"/>
        </authorList>
    </citation>
    <scope>NUCLEOTIDE SEQUENCE</scope>
</reference>
<evidence type="ECO:0000313" key="2">
    <source>
        <dbReference type="Proteomes" id="UP001162501"/>
    </source>
</evidence>
<accession>A0ACB0EFR8</accession>
<gene>
    <name evidence="1" type="ORF">MRATA1EN3_LOCUS10234</name>
</gene>
<organism evidence="1 2">
    <name type="scientific">Rangifer tarandus platyrhynchus</name>
    <name type="common">Svalbard reindeer</name>
    <dbReference type="NCBI Taxonomy" id="3082113"/>
    <lineage>
        <taxon>Eukaryota</taxon>
        <taxon>Metazoa</taxon>
        <taxon>Chordata</taxon>
        <taxon>Craniata</taxon>
        <taxon>Vertebrata</taxon>
        <taxon>Euteleostomi</taxon>
        <taxon>Mammalia</taxon>
        <taxon>Eutheria</taxon>
        <taxon>Laurasiatheria</taxon>
        <taxon>Artiodactyla</taxon>
        <taxon>Ruminantia</taxon>
        <taxon>Pecora</taxon>
        <taxon>Cervidae</taxon>
        <taxon>Odocoileinae</taxon>
        <taxon>Rangifer</taxon>
    </lineage>
</organism>